<dbReference type="CDD" id="cd07438">
    <property type="entry name" value="PHP_HisPPase_AMP"/>
    <property type="match status" value="1"/>
</dbReference>
<gene>
    <name evidence="2" type="ORF">D3Z39_11800</name>
    <name evidence="3" type="ORF">FMM72_11870</name>
</gene>
<dbReference type="Gene3D" id="1.10.150.650">
    <property type="match status" value="1"/>
</dbReference>
<organism evidence="2 4">
    <name type="scientific">Anaerotruncus colihominis</name>
    <dbReference type="NCBI Taxonomy" id="169435"/>
    <lineage>
        <taxon>Bacteria</taxon>
        <taxon>Bacillati</taxon>
        <taxon>Bacillota</taxon>
        <taxon>Clostridia</taxon>
        <taxon>Eubacteriales</taxon>
        <taxon>Oscillospiraceae</taxon>
        <taxon>Anaerotruncus</taxon>
    </lineage>
</organism>
<evidence type="ECO:0000313" key="5">
    <source>
        <dbReference type="Proteomes" id="UP000462501"/>
    </source>
</evidence>
<evidence type="ECO:0000313" key="4">
    <source>
        <dbReference type="Proteomes" id="UP000446348"/>
    </source>
</evidence>
<evidence type="ECO:0000313" key="2">
    <source>
        <dbReference type="EMBL" id="NBI79539.1"/>
    </source>
</evidence>
<evidence type="ECO:0000259" key="1">
    <source>
        <dbReference type="SMART" id="SM00481"/>
    </source>
</evidence>
<dbReference type="InterPro" id="IPR052018">
    <property type="entry name" value="PHP_domain"/>
</dbReference>
<dbReference type="RefSeq" id="WP_160210286.1">
    <property type="nucleotide sequence ID" value="NZ_JANJZM010000002.1"/>
</dbReference>
<dbReference type="InterPro" id="IPR016195">
    <property type="entry name" value="Pol/histidinol_Pase-like"/>
</dbReference>
<dbReference type="Pfam" id="PF02811">
    <property type="entry name" value="PHP"/>
    <property type="match status" value="1"/>
</dbReference>
<dbReference type="PANTHER" id="PTHR42924">
    <property type="entry name" value="EXONUCLEASE"/>
    <property type="match status" value="1"/>
</dbReference>
<dbReference type="OrthoDB" id="9804333at2"/>
<dbReference type="Proteomes" id="UP000446348">
    <property type="component" value="Unassembled WGS sequence"/>
</dbReference>
<evidence type="ECO:0000313" key="3">
    <source>
        <dbReference type="EMBL" id="NDO39923.1"/>
    </source>
</evidence>
<dbReference type="Gene3D" id="3.20.20.140">
    <property type="entry name" value="Metal-dependent hydrolases"/>
    <property type="match status" value="1"/>
</dbReference>
<reference evidence="2 4" key="1">
    <citation type="submission" date="2018-08" db="EMBL/GenBank/DDBJ databases">
        <title>Murine metabolic-syndrome-specific gut microbial biobank.</title>
        <authorList>
            <person name="Liu C."/>
        </authorList>
    </citation>
    <scope>NUCLEOTIDE SEQUENCE [LARGE SCALE GENOMIC DNA]</scope>
    <source>
        <strain evidence="2 4">X69</strain>
    </source>
</reference>
<reference evidence="3 5" key="2">
    <citation type="submission" date="2019-06" db="EMBL/GenBank/DDBJ databases">
        <title>Draft genome sequences of 15 bacterial species constituting the stable defined intestinal microbiota of the GM15 gnotobiotic mouse model.</title>
        <authorList>
            <person name="Elie C."/>
            <person name="Mathieu A."/>
            <person name="Saliou A."/>
            <person name="Darnaud M."/>
            <person name="Leulier F."/>
            <person name="Tamellini A."/>
        </authorList>
    </citation>
    <scope>NUCLEOTIDE SEQUENCE [LARGE SCALE GENOMIC DNA]</scope>
    <source>
        <strain evidence="3 5">JM4-15</strain>
    </source>
</reference>
<dbReference type="GO" id="GO:0004534">
    <property type="term" value="F:5'-3' RNA exonuclease activity"/>
    <property type="evidence" value="ECO:0007669"/>
    <property type="project" value="TreeGrafter"/>
</dbReference>
<dbReference type="GO" id="GO:0035312">
    <property type="term" value="F:5'-3' DNA exonuclease activity"/>
    <property type="evidence" value="ECO:0007669"/>
    <property type="project" value="TreeGrafter"/>
</dbReference>
<sequence length="275" mass="29855">MTGDLHCHSRHSDGSATVESIVSYAVRLGLDYVALTDHDTMAGVDELCERGRRAGLGTIPGVECSARDGRTGRPVHLLCYLPRNRVVLQAALDRTLVSRAETKWQMVEHIMESYPLTRGDVLRYSRESASVHEPHIMQALADLGYTNTVIGPLMDELIGKNGSCYVPNVYPEARDIARLIQEAGGIAVVAHPGQFDSLELAEELARDGLIGGIECHHPRNSPEVTQKAIALAARHDLIVTGGSDFHGQFAKRPHPLGTCVTDGENIRRLLAAAGQ</sequence>
<dbReference type="SUPFAM" id="SSF89550">
    <property type="entry name" value="PHP domain-like"/>
    <property type="match status" value="1"/>
</dbReference>
<dbReference type="InterPro" id="IPR004013">
    <property type="entry name" value="PHP_dom"/>
</dbReference>
<dbReference type="EMBL" id="VIQT01000016">
    <property type="protein sequence ID" value="NDO39923.1"/>
    <property type="molecule type" value="Genomic_DNA"/>
</dbReference>
<protein>
    <submittedName>
        <fullName evidence="2">PHP domain-containing protein</fullName>
    </submittedName>
</protein>
<proteinExistence type="predicted"/>
<dbReference type="AlphaFoldDB" id="A0A845RJ15"/>
<dbReference type="SMART" id="SM00481">
    <property type="entry name" value="POLIIIAc"/>
    <property type="match status" value="1"/>
</dbReference>
<dbReference type="PANTHER" id="PTHR42924:SF3">
    <property type="entry name" value="POLYMERASE_HISTIDINOL PHOSPHATASE N-TERMINAL DOMAIN-CONTAINING PROTEIN"/>
    <property type="match status" value="1"/>
</dbReference>
<dbReference type="Proteomes" id="UP000462501">
    <property type="component" value="Unassembled WGS sequence"/>
</dbReference>
<name>A0A845RJ15_9FIRM</name>
<dbReference type="InterPro" id="IPR003141">
    <property type="entry name" value="Pol/His_phosphatase_N"/>
</dbReference>
<comment type="caution">
    <text evidence="2">The sequence shown here is derived from an EMBL/GenBank/DDBJ whole genome shotgun (WGS) entry which is preliminary data.</text>
</comment>
<accession>A0A845RJ15</accession>
<dbReference type="EMBL" id="QXWZ01000021">
    <property type="protein sequence ID" value="NBI79539.1"/>
    <property type="molecule type" value="Genomic_DNA"/>
</dbReference>
<feature type="domain" description="Polymerase/histidinol phosphatase N-terminal" evidence="1">
    <location>
        <begin position="3"/>
        <end position="68"/>
    </location>
</feature>